<reference evidence="9" key="1">
    <citation type="journal article" date="2019" name="Int. J. Syst. Evol. Microbiol.">
        <title>The Global Catalogue of Microorganisms (GCM) 10K type strain sequencing project: providing services to taxonomists for standard genome sequencing and annotation.</title>
        <authorList>
            <consortium name="The Broad Institute Genomics Platform"/>
            <consortium name="The Broad Institute Genome Sequencing Center for Infectious Disease"/>
            <person name="Wu L."/>
            <person name="Ma J."/>
        </authorList>
    </citation>
    <scope>NUCLEOTIDE SEQUENCE [LARGE SCALE GENOMIC DNA]</scope>
    <source>
        <strain evidence="9">CGMCC 1.12471</strain>
    </source>
</reference>
<keyword evidence="4 7" id="KW-1133">Transmembrane helix</keyword>
<feature type="transmembrane region" description="Helical" evidence="7">
    <location>
        <begin position="189"/>
        <end position="207"/>
    </location>
</feature>
<feature type="transmembrane region" description="Helical" evidence="7">
    <location>
        <begin position="482"/>
        <end position="501"/>
    </location>
</feature>
<dbReference type="Proteomes" id="UP001597347">
    <property type="component" value="Unassembled WGS sequence"/>
</dbReference>
<feature type="transmembrane region" description="Helical" evidence="7">
    <location>
        <begin position="344"/>
        <end position="371"/>
    </location>
</feature>
<dbReference type="PROSITE" id="PS00456">
    <property type="entry name" value="NA_SOLUT_SYMP_1"/>
    <property type="match status" value="1"/>
</dbReference>
<feature type="transmembrane region" description="Helical" evidence="7">
    <location>
        <begin position="420"/>
        <end position="442"/>
    </location>
</feature>
<protein>
    <submittedName>
        <fullName evidence="8">Sodium:solute symporter family protein</fullName>
    </submittedName>
</protein>
<comment type="subcellular location">
    <subcellularLocation>
        <location evidence="1">Membrane</location>
        <topology evidence="1">Multi-pass membrane protein</topology>
    </subcellularLocation>
</comment>
<feature type="transmembrane region" description="Helical" evidence="7">
    <location>
        <begin position="158"/>
        <end position="177"/>
    </location>
</feature>
<evidence type="ECO:0000256" key="3">
    <source>
        <dbReference type="ARBA" id="ARBA00022692"/>
    </source>
</evidence>
<feature type="transmembrane region" description="Helical" evidence="7">
    <location>
        <begin position="536"/>
        <end position="553"/>
    </location>
</feature>
<name>A0ABW4L9S1_9MICO</name>
<comment type="similarity">
    <text evidence="2 6">Belongs to the sodium:solute symporter (SSF) (TC 2.A.21) family.</text>
</comment>
<keyword evidence="3 7" id="KW-0812">Transmembrane</keyword>
<comment type="caution">
    <text evidence="8">The sequence shown here is derived from an EMBL/GenBank/DDBJ whole genome shotgun (WGS) entry which is preliminary data.</text>
</comment>
<evidence type="ECO:0000256" key="4">
    <source>
        <dbReference type="ARBA" id="ARBA00022989"/>
    </source>
</evidence>
<feature type="transmembrane region" description="Helical" evidence="7">
    <location>
        <begin position="52"/>
        <end position="73"/>
    </location>
</feature>
<dbReference type="InterPro" id="IPR038377">
    <property type="entry name" value="Na/Glc_symporter_sf"/>
</dbReference>
<dbReference type="CDD" id="cd11478">
    <property type="entry name" value="SLC5sbd_u2"/>
    <property type="match status" value="1"/>
</dbReference>
<dbReference type="NCBIfam" id="TIGR00813">
    <property type="entry name" value="sss"/>
    <property type="match status" value="1"/>
</dbReference>
<evidence type="ECO:0000256" key="7">
    <source>
        <dbReference type="SAM" id="Phobius"/>
    </source>
</evidence>
<dbReference type="EMBL" id="JBHUEA010000002">
    <property type="protein sequence ID" value="MFD1720261.1"/>
    <property type="molecule type" value="Genomic_DNA"/>
</dbReference>
<feature type="transmembrane region" description="Helical" evidence="7">
    <location>
        <begin position="392"/>
        <end position="414"/>
    </location>
</feature>
<feature type="transmembrane region" description="Helical" evidence="7">
    <location>
        <begin position="12"/>
        <end position="32"/>
    </location>
</feature>
<dbReference type="PANTHER" id="PTHR11819">
    <property type="entry name" value="SOLUTE CARRIER FAMILY 5"/>
    <property type="match status" value="1"/>
</dbReference>
<evidence type="ECO:0000313" key="8">
    <source>
        <dbReference type="EMBL" id="MFD1720261.1"/>
    </source>
</evidence>
<proteinExistence type="inferred from homology"/>
<keyword evidence="9" id="KW-1185">Reference proteome</keyword>
<feature type="transmembrane region" description="Helical" evidence="7">
    <location>
        <begin position="240"/>
        <end position="263"/>
    </location>
</feature>
<dbReference type="Gene3D" id="1.20.1730.10">
    <property type="entry name" value="Sodium/glucose cotransporter"/>
    <property type="match status" value="1"/>
</dbReference>
<evidence type="ECO:0000256" key="2">
    <source>
        <dbReference type="ARBA" id="ARBA00006434"/>
    </source>
</evidence>
<keyword evidence="5 7" id="KW-0472">Membrane</keyword>
<accession>A0ABW4L9S1</accession>
<dbReference type="PANTHER" id="PTHR11819:SF195">
    <property type="entry name" value="SODIUM_GLUCOSE COTRANSPORTER 4"/>
    <property type="match status" value="1"/>
</dbReference>
<feature type="transmembrane region" description="Helical" evidence="7">
    <location>
        <begin position="85"/>
        <end position="106"/>
    </location>
</feature>
<evidence type="ECO:0000313" key="9">
    <source>
        <dbReference type="Proteomes" id="UP001597347"/>
    </source>
</evidence>
<evidence type="ECO:0000256" key="5">
    <source>
        <dbReference type="ARBA" id="ARBA00023136"/>
    </source>
</evidence>
<evidence type="ECO:0000256" key="6">
    <source>
        <dbReference type="RuleBase" id="RU362091"/>
    </source>
</evidence>
<dbReference type="InterPro" id="IPR018212">
    <property type="entry name" value="Na/solute_symporter_CS"/>
</dbReference>
<sequence length="556" mass="59129">MAADPLALDAQPIDYVLLAFYFVLVLGIGLAARRRVANSLDFLLSGRSLPAWITGLAFVSANLGAIELLGQAANGAQYGEQTFHYYWIGAVPAMVFLGLFMMPFYYRSKARSVPEYLGKRFDKPTQRFQAVLFAIASVLIAGVNLFAMAIIVQALLGWPLWVSIVVAGFVVLAYTFLGGLSASIYNEVLQFFVIIAAMVPVTIVGLARVGGWSGLTEKIGRLDGGPATLQPFPGSELTGIANGLGSTVGVVLGLGFVLSFGYWTTNFTEVQRAFSAKDAPAAVRTPLIAAIPKTFVALIIVVPGMIASVLVPSIVDLKRGGSGGGATYNDVVPLLLKELIPNGFLGVALAGLLASFMAGMAANVSSLNTVFTYDIWQDWVRPDREDRYYLNVGRVVTVVGTLLAMGTAFIAAGFNNIQDYVQTLFSFFNVPLFAIFILGLLWKRMTGPAGWSGLLAGIVGATTVFLLTQTGVLSLTGQGSSFVGGTIGFALAIIVAVIVSYRTAPRPERELVGLVRGLTDDSGKLPADPGVLKNPWVLGIGILVINVLLYILFQAF</sequence>
<dbReference type="InterPro" id="IPR001734">
    <property type="entry name" value="Na/solute_symporter"/>
</dbReference>
<feature type="transmembrane region" description="Helical" evidence="7">
    <location>
        <begin position="454"/>
        <end position="476"/>
    </location>
</feature>
<evidence type="ECO:0000256" key="1">
    <source>
        <dbReference type="ARBA" id="ARBA00004141"/>
    </source>
</evidence>
<dbReference type="PROSITE" id="PS50283">
    <property type="entry name" value="NA_SOLUT_SYMP_3"/>
    <property type="match status" value="1"/>
</dbReference>
<dbReference type="RefSeq" id="WP_377931465.1">
    <property type="nucleotide sequence ID" value="NZ_JBHUEA010000002.1"/>
</dbReference>
<organism evidence="8 9">
    <name type="scientific">Amnibacterium endophyticum</name>
    <dbReference type="NCBI Taxonomy" id="2109337"/>
    <lineage>
        <taxon>Bacteria</taxon>
        <taxon>Bacillati</taxon>
        <taxon>Actinomycetota</taxon>
        <taxon>Actinomycetes</taxon>
        <taxon>Micrococcales</taxon>
        <taxon>Microbacteriaceae</taxon>
        <taxon>Amnibacterium</taxon>
    </lineage>
</organism>
<feature type="transmembrane region" description="Helical" evidence="7">
    <location>
        <begin position="294"/>
        <end position="315"/>
    </location>
</feature>
<gene>
    <name evidence="8" type="ORF">ACFSBI_01760</name>
</gene>
<feature type="transmembrane region" description="Helical" evidence="7">
    <location>
        <begin position="127"/>
        <end position="152"/>
    </location>
</feature>
<dbReference type="Pfam" id="PF00474">
    <property type="entry name" value="SSF"/>
    <property type="match status" value="1"/>
</dbReference>